<dbReference type="InterPro" id="IPR001810">
    <property type="entry name" value="F-box_dom"/>
</dbReference>
<accession>A0A8J2HXG8</accession>
<dbReference type="Proteomes" id="UP000676310">
    <property type="component" value="Unassembled WGS sequence"/>
</dbReference>
<dbReference type="AlphaFoldDB" id="A0A8J2HXG8"/>
<dbReference type="RefSeq" id="XP_043167419.1">
    <property type="nucleotide sequence ID" value="XM_043311484.1"/>
</dbReference>
<dbReference type="Pfam" id="PF13013">
    <property type="entry name" value="F-box-like_2"/>
    <property type="match status" value="1"/>
</dbReference>
<keyword evidence="3" id="KW-1185">Reference proteome</keyword>
<sequence>MQAHAVKHDLPSLAVTTKFREWQSSSGVPESVEGFPLMATVQVQMQQITVSTPNSRLLDLPGELRNKIYSFCIEPGPVPLRLRHEDKVKPVGKYRCFAQTCRQIRHEFHLTYMEQTTFRLESTYHYARYIRDFYPLTDEDTMMRYRGSIISLVHHSRDKTEGVNEFYDADIARVVQLVARSPNVRFTFELHERMRRSSAQSAVAQVNSMLALFADPSDTKWRNMAKAIKEIRLRVQNHDSILRILMDEEMARKWKSTVFRIWDDATEPARGIRLGFLVYHSASHIGFERRMLRVTERLYRVVFIACDVSLALFTCLRLCPNSDRSTRSKVFSFFVLFSFQEVLSWSKRPCILAMPFYRSVNVQATSFGKAHAFGKFVDETFIANHQLGHHRLTEQ</sequence>
<evidence type="ECO:0000313" key="3">
    <source>
        <dbReference type="Proteomes" id="UP000676310"/>
    </source>
</evidence>
<dbReference type="PANTHER" id="PTHR42085">
    <property type="entry name" value="F-BOX DOMAIN-CONTAINING PROTEIN"/>
    <property type="match status" value="1"/>
</dbReference>
<dbReference type="EMBL" id="CAJRGZ010000017">
    <property type="protein sequence ID" value="CAG5155868.1"/>
    <property type="molecule type" value="Genomic_DNA"/>
</dbReference>
<dbReference type="PANTHER" id="PTHR42085:SF1">
    <property type="entry name" value="F-BOX DOMAIN-CONTAINING PROTEIN"/>
    <property type="match status" value="1"/>
</dbReference>
<evidence type="ECO:0000313" key="2">
    <source>
        <dbReference type="EMBL" id="CAG5155868.1"/>
    </source>
</evidence>
<reference evidence="2" key="1">
    <citation type="submission" date="2021-05" db="EMBL/GenBank/DDBJ databases">
        <authorList>
            <person name="Stam R."/>
        </authorList>
    </citation>
    <scope>NUCLEOTIDE SEQUENCE</scope>
    <source>
        <strain evidence="2">CS162</strain>
    </source>
</reference>
<protein>
    <recommendedName>
        <fullName evidence="1">F-box domain-containing protein</fullName>
    </recommendedName>
</protein>
<comment type="caution">
    <text evidence="2">The sequence shown here is derived from an EMBL/GenBank/DDBJ whole genome shotgun (WGS) entry which is preliminary data.</text>
</comment>
<name>A0A8J2HXG8_9PLEO</name>
<dbReference type="InterPro" id="IPR038883">
    <property type="entry name" value="AN11006-like"/>
</dbReference>
<dbReference type="GeneID" id="67015480"/>
<feature type="domain" description="F-box" evidence="1">
    <location>
        <begin position="47"/>
        <end position="110"/>
    </location>
</feature>
<evidence type="ECO:0000259" key="1">
    <source>
        <dbReference type="Pfam" id="PF13013"/>
    </source>
</evidence>
<gene>
    <name evidence="2" type="ORF">ALTATR162_LOCUS3876</name>
</gene>
<dbReference type="OrthoDB" id="4133832at2759"/>
<organism evidence="2 3">
    <name type="scientific">Alternaria atra</name>
    <dbReference type="NCBI Taxonomy" id="119953"/>
    <lineage>
        <taxon>Eukaryota</taxon>
        <taxon>Fungi</taxon>
        <taxon>Dikarya</taxon>
        <taxon>Ascomycota</taxon>
        <taxon>Pezizomycotina</taxon>
        <taxon>Dothideomycetes</taxon>
        <taxon>Pleosporomycetidae</taxon>
        <taxon>Pleosporales</taxon>
        <taxon>Pleosporineae</taxon>
        <taxon>Pleosporaceae</taxon>
        <taxon>Alternaria</taxon>
        <taxon>Alternaria sect. Ulocladioides</taxon>
    </lineage>
</organism>
<proteinExistence type="predicted"/>